<protein>
    <submittedName>
        <fullName evidence="1">Uncharacterized protein</fullName>
    </submittedName>
</protein>
<evidence type="ECO:0000313" key="2">
    <source>
        <dbReference type="Proteomes" id="UP000002274"/>
    </source>
</evidence>
<organism evidence="1 2">
    <name type="scientific">Prochlorococcus marinus (strain MIT 9303)</name>
    <dbReference type="NCBI Taxonomy" id="59922"/>
    <lineage>
        <taxon>Bacteria</taxon>
        <taxon>Bacillati</taxon>
        <taxon>Cyanobacteriota</taxon>
        <taxon>Cyanophyceae</taxon>
        <taxon>Synechococcales</taxon>
        <taxon>Prochlorococcaceae</taxon>
        <taxon>Prochlorococcus</taxon>
    </lineage>
</organism>
<evidence type="ECO:0000313" key="1">
    <source>
        <dbReference type="EMBL" id="ABM79647.1"/>
    </source>
</evidence>
<dbReference type="AlphaFoldDB" id="A2CDT7"/>
<sequence length="53" mass="5708">MVHPPKSPTLRQELRQILKKGTMGQQQTASLLNILGEKVGRVKTLPGGAALSE</sequence>
<reference evidence="1 2" key="1">
    <citation type="journal article" date="2007" name="PLoS Genet.">
        <title>Patterns and implications of gene gain and loss in the evolution of Prochlorococcus.</title>
        <authorList>
            <person name="Kettler G.C."/>
            <person name="Martiny A.C."/>
            <person name="Huang K."/>
            <person name="Zucker J."/>
            <person name="Coleman M.L."/>
            <person name="Rodrigue S."/>
            <person name="Chen F."/>
            <person name="Lapidus A."/>
            <person name="Ferriera S."/>
            <person name="Johnson J."/>
            <person name="Steglich C."/>
            <person name="Church G.M."/>
            <person name="Richardson P."/>
            <person name="Chisholm S.W."/>
        </authorList>
    </citation>
    <scope>NUCLEOTIDE SEQUENCE [LARGE SCALE GENOMIC DNA]</scope>
    <source>
        <strain evidence="1 2">MIT 9303</strain>
    </source>
</reference>
<gene>
    <name evidence="1" type="ordered locus">P9303_29171</name>
</gene>
<dbReference type="HOGENOM" id="CLU_201208_0_0_3"/>
<accession>A2CDT7</accession>
<name>A2CDT7_PROM3</name>
<dbReference type="KEGG" id="pmf:P9303_29171"/>
<dbReference type="Proteomes" id="UP000002274">
    <property type="component" value="Chromosome"/>
</dbReference>
<dbReference type="EMBL" id="CP000554">
    <property type="protein sequence ID" value="ABM79647.1"/>
    <property type="molecule type" value="Genomic_DNA"/>
</dbReference>
<proteinExistence type="predicted"/>